<sequence length="166" mass="17965">MAEDVAAQRERLMEGLRIYGGHYTELSRRFAAWLGLHSTDATALLEIAAAEERGAPLSPARLSERISLSSGATTALLNRLEAGGHIARSREHTDRRVVTLRGGAHIQERADEFFGPLAVRLDVATASYPPELLERFESFVADLNATMDAHLGDLAREEAAGTADGV</sequence>
<dbReference type="Proteomes" id="UP000634660">
    <property type="component" value="Unassembled WGS sequence"/>
</dbReference>
<reference evidence="2" key="1">
    <citation type="journal article" date="2014" name="Int. J. Syst. Evol. Microbiol.">
        <title>Complete genome sequence of Corynebacterium casei LMG S-19264T (=DSM 44701T), isolated from a smear-ripened cheese.</title>
        <authorList>
            <consortium name="US DOE Joint Genome Institute (JGI-PGF)"/>
            <person name="Walter F."/>
            <person name="Albersmeier A."/>
            <person name="Kalinowski J."/>
            <person name="Ruckert C."/>
        </authorList>
    </citation>
    <scope>NUCLEOTIDE SEQUENCE</scope>
    <source>
        <strain evidence="2">JCM 4834</strain>
    </source>
</reference>
<dbReference type="InterPro" id="IPR036390">
    <property type="entry name" value="WH_DNA-bd_sf"/>
</dbReference>
<dbReference type="PANTHER" id="PTHR33164">
    <property type="entry name" value="TRANSCRIPTIONAL REGULATOR, MARR FAMILY"/>
    <property type="match status" value="1"/>
</dbReference>
<feature type="domain" description="HTH marR-type" evidence="1">
    <location>
        <begin position="29"/>
        <end position="129"/>
    </location>
</feature>
<dbReference type="GO" id="GO:0006950">
    <property type="term" value="P:response to stress"/>
    <property type="evidence" value="ECO:0007669"/>
    <property type="project" value="TreeGrafter"/>
</dbReference>
<dbReference type="InterPro" id="IPR039422">
    <property type="entry name" value="MarR/SlyA-like"/>
</dbReference>
<dbReference type="AlphaFoldDB" id="A0A918V038"/>
<accession>A0A918V038</accession>
<dbReference type="InterPro" id="IPR000835">
    <property type="entry name" value="HTH_MarR-typ"/>
</dbReference>
<comment type="caution">
    <text evidence="2">The sequence shown here is derived from an EMBL/GenBank/DDBJ whole genome shotgun (WGS) entry which is preliminary data.</text>
</comment>
<dbReference type="Pfam" id="PF12802">
    <property type="entry name" value="MarR_2"/>
    <property type="match status" value="1"/>
</dbReference>
<name>A0A918V038_9ACTN</name>
<organism evidence="2 3">
    <name type="scientific">Streptomyces subrutilus</name>
    <dbReference type="NCBI Taxonomy" id="36818"/>
    <lineage>
        <taxon>Bacteria</taxon>
        <taxon>Bacillati</taxon>
        <taxon>Actinomycetota</taxon>
        <taxon>Actinomycetes</taxon>
        <taxon>Kitasatosporales</taxon>
        <taxon>Streptomycetaceae</taxon>
        <taxon>Streptomyces</taxon>
    </lineage>
</organism>
<dbReference type="GO" id="GO:0003700">
    <property type="term" value="F:DNA-binding transcription factor activity"/>
    <property type="evidence" value="ECO:0007669"/>
    <property type="project" value="InterPro"/>
</dbReference>
<dbReference type="SUPFAM" id="SSF46785">
    <property type="entry name" value="Winged helix' DNA-binding domain"/>
    <property type="match status" value="1"/>
</dbReference>
<dbReference type="Gene3D" id="1.10.10.10">
    <property type="entry name" value="Winged helix-like DNA-binding domain superfamily/Winged helix DNA-binding domain"/>
    <property type="match status" value="1"/>
</dbReference>
<evidence type="ECO:0000313" key="3">
    <source>
        <dbReference type="Proteomes" id="UP000634660"/>
    </source>
</evidence>
<dbReference type="InterPro" id="IPR036388">
    <property type="entry name" value="WH-like_DNA-bd_sf"/>
</dbReference>
<dbReference type="SMART" id="SM00347">
    <property type="entry name" value="HTH_MARR"/>
    <property type="match status" value="1"/>
</dbReference>
<gene>
    <name evidence="2" type="ORF">GCM10010371_02540</name>
</gene>
<reference evidence="2" key="2">
    <citation type="submission" date="2020-09" db="EMBL/GenBank/DDBJ databases">
        <authorList>
            <person name="Sun Q."/>
            <person name="Ohkuma M."/>
        </authorList>
    </citation>
    <scope>NUCLEOTIDE SEQUENCE</scope>
    <source>
        <strain evidence="2">JCM 4834</strain>
    </source>
</reference>
<protein>
    <recommendedName>
        <fullName evidence="1">HTH marR-type domain-containing protein</fullName>
    </recommendedName>
</protein>
<evidence type="ECO:0000313" key="2">
    <source>
        <dbReference type="EMBL" id="GGZ46852.1"/>
    </source>
</evidence>
<dbReference type="EMBL" id="BMVX01000001">
    <property type="protein sequence ID" value="GGZ46852.1"/>
    <property type="molecule type" value="Genomic_DNA"/>
</dbReference>
<proteinExistence type="predicted"/>
<dbReference type="PANTHER" id="PTHR33164:SF106">
    <property type="entry name" value="TRANSCRIPTIONAL REGULATORY PROTEIN"/>
    <property type="match status" value="1"/>
</dbReference>
<evidence type="ECO:0000259" key="1">
    <source>
        <dbReference type="SMART" id="SM00347"/>
    </source>
</evidence>